<dbReference type="SMART" id="SM00409">
    <property type="entry name" value="IG"/>
    <property type="match status" value="2"/>
</dbReference>
<dbReference type="SMART" id="SM00408">
    <property type="entry name" value="IGc2"/>
    <property type="match status" value="2"/>
</dbReference>
<evidence type="ECO:0000313" key="6">
    <source>
        <dbReference type="Ensembl" id="ENSGWIP00000016557.1"/>
    </source>
</evidence>
<dbReference type="InterPro" id="IPR050467">
    <property type="entry name" value="LRFN"/>
</dbReference>
<feature type="compositionally biased region" description="Polar residues" evidence="4">
    <location>
        <begin position="253"/>
        <end position="263"/>
    </location>
</feature>
<keyword evidence="2" id="KW-1015">Disulfide bond</keyword>
<organism evidence="6 7">
    <name type="scientific">Gouania willdenowi</name>
    <name type="common">Blunt-snouted clingfish</name>
    <name type="synonym">Lepadogaster willdenowi</name>
    <dbReference type="NCBI Taxonomy" id="441366"/>
    <lineage>
        <taxon>Eukaryota</taxon>
        <taxon>Metazoa</taxon>
        <taxon>Chordata</taxon>
        <taxon>Craniata</taxon>
        <taxon>Vertebrata</taxon>
        <taxon>Euteleostomi</taxon>
        <taxon>Actinopterygii</taxon>
        <taxon>Neopterygii</taxon>
        <taxon>Teleostei</taxon>
        <taxon>Neoteleostei</taxon>
        <taxon>Acanthomorphata</taxon>
        <taxon>Ovalentaria</taxon>
        <taxon>Blenniimorphae</taxon>
        <taxon>Blenniiformes</taxon>
        <taxon>Gobiesocoidei</taxon>
        <taxon>Gobiesocidae</taxon>
        <taxon>Gobiesocinae</taxon>
        <taxon>Gouania</taxon>
    </lineage>
</organism>
<evidence type="ECO:0000256" key="4">
    <source>
        <dbReference type="SAM" id="MobiDB-lite"/>
    </source>
</evidence>
<evidence type="ECO:0000313" key="7">
    <source>
        <dbReference type="Proteomes" id="UP000694680"/>
    </source>
</evidence>
<dbReference type="InterPro" id="IPR007110">
    <property type="entry name" value="Ig-like_dom"/>
</dbReference>
<reference evidence="6" key="2">
    <citation type="submission" date="2025-08" db="UniProtKB">
        <authorList>
            <consortium name="Ensembl"/>
        </authorList>
    </citation>
    <scope>IDENTIFICATION</scope>
</reference>
<feature type="region of interest" description="Disordered" evidence="4">
    <location>
        <begin position="240"/>
        <end position="265"/>
    </location>
</feature>
<dbReference type="GO" id="GO:0016020">
    <property type="term" value="C:membrane"/>
    <property type="evidence" value="ECO:0007669"/>
    <property type="project" value="UniProtKB-SubCell"/>
</dbReference>
<protein>
    <recommendedName>
        <fullName evidence="5">Ig-like domain-containing protein</fullName>
    </recommendedName>
</protein>
<keyword evidence="7" id="KW-1185">Reference proteome</keyword>
<proteinExistence type="predicted"/>
<dbReference type="FunFam" id="2.60.40.10:FF:000032">
    <property type="entry name" value="palladin isoform X1"/>
    <property type="match status" value="1"/>
</dbReference>
<dbReference type="Pfam" id="PF07679">
    <property type="entry name" value="I-set"/>
    <property type="match status" value="2"/>
</dbReference>
<reference evidence="6" key="1">
    <citation type="submission" date="2020-06" db="EMBL/GenBank/DDBJ databases">
        <authorList>
            <consortium name="Wellcome Sanger Institute Data Sharing"/>
        </authorList>
    </citation>
    <scope>NUCLEOTIDE SEQUENCE [LARGE SCALE GENOMIC DNA]</scope>
</reference>
<keyword evidence="1" id="KW-0732">Signal</keyword>
<dbReference type="InterPro" id="IPR013098">
    <property type="entry name" value="Ig_I-set"/>
</dbReference>
<sequence length="333" mass="37523">PCLFPLLLRPLLSLHRLQFLLCTMGVFILISEHIFRISSFLNLQCWLCWDNDPLQVDCQASGQPDPEVHWSLPDGTTVNSVLHGEDRKGRARRLTVFDNGTLLLPAVGMGEEGEYTCYAENQGGQDSMKVKVKVMRTSSPSFTDSKSYRVIKVPLGATAKIACQAIGDPVPTVTWFSPANRVIPYSSKSSYYFQRIVVVPGGILELRTVQNIDTGNYTCRASNSAGERMLVVRLEVDDSRQRGQERWDEESSNNDPTSGNVNPANVIPNGFTKWTPRQPTCMLCNRKKTLKHGTHTKRDSASLLNWQKICFCSRRQAQRNCRARCRRHCVISE</sequence>
<dbReference type="PANTHER" id="PTHR45842">
    <property type="entry name" value="SYNAPTIC ADHESION-LIKE MOLECULE SALM"/>
    <property type="match status" value="1"/>
</dbReference>
<feature type="domain" description="Ig-like" evidence="5">
    <location>
        <begin position="140"/>
        <end position="235"/>
    </location>
</feature>
<keyword evidence="3" id="KW-0393">Immunoglobulin domain</keyword>
<dbReference type="PROSITE" id="PS50835">
    <property type="entry name" value="IG_LIKE"/>
    <property type="match status" value="2"/>
</dbReference>
<evidence type="ECO:0000259" key="5">
    <source>
        <dbReference type="PROSITE" id="PS50835"/>
    </source>
</evidence>
<accession>A0A8C5G5N5</accession>
<dbReference type="Ensembl" id="ENSGWIT00000018291.1">
    <property type="protein sequence ID" value="ENSGWIP00000016557.1"/>
    <property type="gene ID" value="ENSGWIG00000009294.1"/>
</dbReference>
<dbReference type="InterPro" id="IPR003598">
    <property type="entry name" value="Ig_sub2"/>
</dbReference>
<feature type="domain" description="Ig-like" evidence="5">
    <location>
        <begin position="50"/>
        <end position="131"/>
    </location>
</feature>
<dbReference type="InterPro" id="IPR003599">
    <property type="entry name" value="Ig_sub"/>
</dbReference>
<dbReference type="AlphaFoldDB" id="A0A8C5G5N5"/>
<dbReference type="PANTHER" id="PTHR45842:SF22">
    <property type="entry name" value="INSULIN-LIKE GROWTH FACTOR-BINDING PROTEIN COMPLEX ACID LABILE SUBUNIT ISOFORM X1"/>
    <property type="match status" value="1"/>
</dbReference>
<dbReference type="InterPro" id="IPR036179">
    <property type="entry name" value="Ig-like_dom_sf"/>
</dbReference>
<name>A0A8C5G5N5_GOUWI</name>
<reference evidence="6" key="3">
    <citation type="submission" date="2025-09" db="UniProtKB">
        <authorList>
            <consortium name="Ensembl"/>
        </authorList>
    </citation>
    <scope>IDENTIFICATION</scope>
</reference>
<evidence type="ECO:0000256" key="1">
    <source>
        <dbReference type="ARBA" id="ARBA00022729"/>
    </source>
</evidence>
<dbReference type="SUPFAM" id="SSF48726">
    <property type="entry name" value="Immunoglobulin"/>
    <property type="match status" value="2"/>
</dbReference>
<dbReference type="Proteomes" id="UP000694680">
    <property type="component" value="Chromosome 21"/>
</dbReference>
<evidence type="ECO:0000256" key="2">
    <source>
        <dbReference type="ARBA" id="ARBA00023157"/>
    </source>
</evidence>
<dbReference type="InterPro" id="IPR013783">
    <property type="entry name" value="Ig-like_fold"/>
</dbReference>
<dbReference type="Gene3D" id="2.60.40.10">
    <property type="entry name" value="Immunoglobulins"/>
    <property type="match status" value="2"/>
</dbReference>
<evidence type="ECO:0000256" key="3">
    <source>
        <dbReference type="ARBA" id="ARBA00023319"/>
    </source>
</evidence>